<dbReference type="CDD" id="cd00773">
    <property type="entry name" value="HisRS-like_core"/>
    <property type="match status" value="1"/>
</dbReference>
<evidence type="ECO:0000256" key="2">
    <source>
        <dbReference type="ARBA" id="ARBA00022490"/>
    </source>
</evidence>
<evidence type="ECO:0000313" key="4">
    <source>
        <dbReference type="EMBL" id="VAX31540.1"/>
    </source>
</evidence>
<name>A0A3B1D9N0_9ZZZZ</name>
<evidence type="ECO:0000256" key="1">
    <source>
        <dbReference type="ARBA" id="ARBA00004496"/>
    </source>
</evidence>
<comment type="subcellular location">
    <subcellularLocation>
        <location evidence="1">Cytoplasm</location>
    </subcellularLocation>
</comment>
<proteinExistence type="inferred from homology"/>
<dbReference type="PROSITE" id="PS50862">
    <property type="entry name" value="AA_TRNA_LIGASE_II"/>
    <property type="match status" value="1"/>
</dbReference>
<dbReference type="PANTHER" id="PTHR43707:SF1">
    <property type="entry name" value="HISTIDINE--TRNA LIGASE, MITOCHONDRIAL-RELATED"/>
    <property type="match status" value="1"/>
</dbReference>
<feature type="domain" description="Aminoacyl-transfer RNA synthetases class-II family profile" evidence="3">
    <location>
        <begin position="26"/>
        <end position="320"/>
    </location>
</feature>
<dbReference type="GO" id="GO:0004821">
    <property type="term" value="F:histidine-tRNA ligase activity"/>
    <property type="evidence" value="ECO:0007669"/>
    <property type="project" value="TreeGrafter"/>
</dbReference>
<keyword evidence="4" id="KW-0328">Glycosyltransferase</keyword>
<dbReference type="GO" id="GO:0006427">
    <property type="term" value="P:histidyl-tRNA aminoacylation"/>
    <property type="evidence" value="ECO:0007669"/>
    <property type="project" value="TreeGrafter"/>
</dbReference>
<dbReference type="GO" id="GO:0005737">
    <property type="term" value="C:cytoplasm"/>
    <property type="evidence" value="ECO:0007669"/>
    <property type="project" value="UniProtKB-SubCell"/>
</dbReference>
<sequence length="427" mass="47966">MTAPLSDRPLSPRGCINLLPGYAERKRALESRCLDTMRKWGYREVITPIFEYLDVISRGAGEDLIESGYKLTDRQSGRVMILRPDVTPQIARIAGTALRDIRPLRLSYCLNVFRYEKVHGGRQRESFQLGAELIGIKEPEGDAEIISLFTDVLRSAHLKDYRISMGQRDFLSGFWEQERLVPHIGKLKSIFVRKDTSGLYGLHKAGILTKQELKLYEEIMYLYGDEDILGKAENLVSNPVSEAALKNLQEVYGFMKTHGIHKKVIFDLSEARGFDYHTGVFFEAFIPGKGLLVGCGGRYDSLVSSFGDDSPATGFSIDLGSILSVLKKAAPERNSILIVDLTAGKTLALRLARELREKGFDAVRDIIKRPFESSLEYAKLNEIKYVIKIERAVKGEKLLSLICTGKGSEDSGLRLDELRTIMSKFSK</sequence>
<dbReference type="InterPro" id="IPR004517">
    <property type="entry name" value="HisZ"/>
</dbReference>
<dbReference type="EC" id="2.4.2.17" evidence="4"/>
<accession>A0A3B1D9N0</accession>
<dbReference type="SUPFAM" id="SSF55681">
    <property type="entry name" value="Class II aaRS and biotin synthetases"/>
    <property type="match status" value="1"/>
</dbReference>
<dbReference type="InterPro" id="IPR006195">
    <property type="entry name" value="aa-tRNA-synth_II"/>
</dbReference>
<protein>
    <submittedName>
        <fullName evidence="4">ATP phosphoribosyltransferase regulatory subunit</fullName>
        <ecNumber evidence="4">2.4.2.17</ecNumber>
    </submittedName>
</protein>
<dbReference type="Pfam" id="PF13393">
    <property type="entry name" value="tRNA-synt_His"/>
    <property type="match status" value="1"/>
</dbReference>
<keyword evidence="4" id="KW-0808">Transferase</keyword>
<dbReference type="GO" id="GO:0000105">
    <property type="term" value="P:L-histidine biosynthetic process"/>
    <property type="evidence" value="ECO:0007669"/>
    <property type="project" value="InterPro"/>
</dbReference>
<keyword evidence="2" id="KW-0963">Cytoplasm</keyword>
<dbReference type="InterPro" id="IPR041715">
    <property type="entry name" value="HisRS-like_core"/>
</dbReference>
<evidence type="ECO:0000259" key="3">
    <source>
        <dbReference type="PROSITE" id="PS50862"/>
    </source>
</evidence>
<dbReference type="EMBL" id="UOGH01000207">
    <property type="protein sequence ID" value="VAX31540.1"/>
    <property type="molecule type" value="Genomic_DNA"/>
</dbReference>
<reference evidence="4" key="1">
    <citation type="submission" date="2018-06" db="EMBL/GenBank/DDBJ databases">
        <authorList>
            <person name="Zhirakovskaya E."/>
        </authorList>
    </citation>
    <scope>NUCLEOTIDE SEQUENCE</scope>
</reference>
<dbReference type="HAMAP" id="MF_00125">
    <property type="entry name" value="HisZ"/>
    <property type="match status" value="1"/>
</dbReference>
<dbReference type="PIRSF" id="PIRSF001549">
    <property type="entry name" value="His-tRNA_synth"/>
    <property type="match status" value="1"/>
</dbReference>
<dbReference type="PANTHER" id="PTHR43707">
    <property type="entry name" value="HISTIDYL-TRNA SYNTHETASE"/>
    <property type="match status" value="1"/>
</dbReference>
<dbReference type="Gene3D" id="3.30.930.10">
    <property type="entry name" value="Bira Bifunctional Protein, Domain 2"/>
    <property type="match status" value="1"/>
</dbReference>
<dbReference type="NCBIfam" id="TIGR00443">
    <property type="entry name" value="hisZ_biosyn_reg"/>
    <property type="match status" value="1"/>
</dbReference>
<dbReference type="InterPro" id="IPR004516">
    <property type="entry name" value="HisRS/HisZ"/>
</dbReference>
<dbReference type="AlphaFoldDB" id="A0A3B1D9N0"/>
<gene>
    <name evidence="4" type="ORF">MNBD_NITROSPIRAE02-544</name>
</gene>
<organism evidence="4">
    <name type="scientific">hydrothermal vent metagenome</name>
    <dbReference type="NCBI Taxonomy" id="652676"/>
    <lineage>
        <taxon>unclassified sequences</taxon>
        <taxon>metagenomes</taxon>
        <taxon>ecological metagenomes</taxon>
    </lineage>
</organism>
<dbReference type="GO" id="GO:0003879">
    <property type="term" value="F:ATP phosphoribosyltransferase activity"/>
    <property type="evidence" value="ECO:0007669"/>
    <property type="project" value="UniProtKB-EC"/>
</dbReference>
<dbReference type="InterPro" id="IPR045864">
    <property type="entry name" value="aa-tRNA-synth_II/BPL/LPL"/>
</dbReference>